<accession>Q4GZ73</accession>
<evidence type="ECO:0000313" key="3">
    <source>
        <dbReference type="EMBL" id="CAJ16118.1"/>
    </source>
</evidence>
<name>Q4GZ73_TRYB2</name>
<dbReference type="AlphaFoldDB" id="Q4GZ73"/>
<evidence type="ECO:0000256" key="1">
    <source>
        <dbReference type="SAM" id="MobiDB-lite"/>
    </source>
</evidence>
<dbReference type="PaxDb" id="5691-CAJ16118"/>
<keyword evidence="2" id="KW-0812">Transmembrane</keyword>
<protein>
    <submittedName>
        <fullName evidence="3">Uncharacterized protein</fullName>
    </submittedName>
</protein>
<evidence type="ECO:0000256" key="2">
    <source>
        <dbReference type="SAM" id="Phobius"/>
    </source>
</evidence>
<keyword evidence="2" id="KW-0472">Membrane</keyword>
<feature type="region of interest" description="Disordered" evidence="1">
    <location>
        <begin position="134"/>
        <end position="166"/>
    </location>
</feature>
<dbReference type="Proteomes" id="UP000008524">
    <property type="component" value="Chromosome 1"/>
</dbReference>
<reference evidence="4" key="2">
    <citation type="journal article" date="2005" name="Science">
        <title>The genome of the African trypanosome Trypanosoma brucei.</title>
        <authorList>
            <person name="Berriman M."/>
            <person name="Ghedin E."/>
            <person name="Hertz-Fowler C."/>
            <person name="Blandin G."/>
            <person name="Renauld H."/>
            <person name="Bartholomeu D.C."/>
            <person name="Lennard N.J."/>
            <person name="Caler E."/>
            <person name="Hamlin N.E."/>
            <person name="Haas B."/>
            <person name="Bohme U."/>
            <person name="Hannick L."/>
            <person name="Aslett M.A."/>
            <person name="Shallom J."/>
            <person name="Marcello L."/>
            <person name="Hou L."/>
            <person name="Wickstead B."/>
            <person name="Alsmark U.C."/>
            <person name="Arrowsmith C."/>
            <person name="Atkin R.J."/>
            <person name="Barron A.J."/>
            <person name="Bringaud F."/>
            <person name="Brooks K."/>
            <person name="Carrington M."/>
            <person name="Cherevach I."/>
            <person name="Chillingworth T.J."/>
            <person name="Churcher C."/>
            <person name="Clark L.N."/>
            <person name="Corton C.H."/>
            <person name="Cronin A."/>
            <person name="Davies R.M."/>
            <person name="Doggett J."/>
            <person name="Djikeng A."/>
            <person name="Feldblyum T."/>
            <person name="Field M.C."/>
            <person name="Fraser A."/>
            <person name="Goodhead I."/>
            <person name="Hance Z."/>
            <person name="Harper D."/>
            <person name="Harris B.R."/>
            <person name="Hauser H."/>
            <person name="Hostetler J."/>
            <person name="Ivens A."/>
            <person name="Jagels K."/>
            <person name="Johnson D."/>
            <person name="Johnson J."/>
            <person name="Jones K."/>
            <person name="Kerhornou A.X."/>
            <person name="Koo H."/>
            <person name="Larke N."/>
            <person name="Landfear S."/>
            <person name="Larkin C."/>
            <person name="Leech V."/>
            <person name="Line A."/>
            <person name="Lord A."/>
            <person name="Macleod A."/>
            <person name="Mooney P.J."/>
            <person name="Moule S."/>
            <person name="Martin D.M."/>
            <person name="Morgan G.W."/>
            <person name="Mungall K."/>
            <person name="Norbertczak H."/>
            <person name="Ormond D."/>
            <person name="Pai G."/>
            <person name="Peacock C.S."/>
            <person name="Peterson J."/>
            <person name="Quail M.A."/>
            <person name="Rabbinowitsch E."/>
            <person name="Rajandream M.A."/>
            <person name="Reitter C."/>
            <person name="Salzberg S.L."/>
            <person name="Sanders M."/>
            <person name="Schobel S."/>
            <person name="Sharp S."/>
            <person name="Simmonds M."/>
            <person name="Simpson A.J."/>
            <person name="Tallon L."/>
            <person name="Turner C.M."/>
            <person name="Tait A."/>
            <person name="Tivey A.R."/>
            <person name="Van Aken S."/>
            <person name="Walker D."/>
            <person name="Wanless D."/>
            <person name="Wang S."/>
            <person name="White B."/>
            <person name="White O."/>
            <person name="Whitehead S."/>
            <person name="Woodward J."/>
            <person name="Wortman J."/>
            <person name="Adams M.D."/>
            <person name="Embley T.M."/>
            <person name="Gull K."/>
            <person name="Ullu E."/>
            <person name="Barry J.D."/>
            <person name="Fairlamb A.H."/>
            <person name="Opperdoes F."/>
            <person name="Barrell B.G."/>
            <person name="Donelson J.E."/>
            <person name="Hall N."/>
            <person name="Fraser C.M."/>
            <person name="Melville S.E."/>
            <person name="El-Sayed N.M."/>
        </authorList>
    </citation>
    <scope>NUCLEOTIDE SEQUENCE [LARGE SCALE GENOMIC DNA]</scope>
    <source>
        <strain evidence="4">927/4 GUTat10.1</strain>
    </source>
</reference>
<dbReference type="GeneID" id="4357221"/>
<dbReference type="KEGG" id="tbr:TB927.1.1460"/>
<sequence>MSLSLSPSLFVSLFYVHFFNSFLLSLSLFFFVKKLCPFRLTTQFSVVFHCIAFTFDGVSRKGSETHKKTKEKGKVKQKKRVKGSYLFIFILSSVRICRPRDIRRLFLCARFWLLVSYPVGSVQWRGCAKKFKEEEEEEGKEKEEKKNKRSKNKNKKEKEEERKGERGAAHLHFYSIAFAL</sequence>
<dbReference type="InParanoid" id="Q4GZ73"/>
<reference evidence="3 4" key="1">
    <citation type="journal article" date="2003" name="Nucleic Acids Res.">
        <title>The DNA sequence of chromosome I of an African trypanosome: gene content, chromosome organisation, recombination and polymorphism.</title>
        <authorList>
            <person name="Hall N."/>
            <person name="Berriman M."/>
            <person name="Lennard N.J."/>
            <person name="Harris B.R."/>
            <person name="Hertz-Fowler C."/>
            <person name="Bart-Delabesse E.N."/>
            <person name="Gerrare C.S."/>
            <person name="Atkin R.J."/>
            <person name="Barron A.J."/>
            <person name="Bowman S."/>
            <person name="Bray-Allen S.P."/>
            <person name="Bringaud F."/>
            <person name="Clark L.N."/>
            <person name="Corton C.H."/>
            <person name="Cronin A."/>
            <person name="Davies R."/>
            <person name="Doggett J."/>
            <person name="Fraser A."/>
            <person name="Gruter E."/>
            <person name="Hall S."/>
            <person name="Harper A.D."/>
            <person name="Kay M.P."/>
            <person name="Leech V."/>
            <person name="Mayes R."/>
            <person name="Price C."/>
            <person name="Quail M.A."/>
            <person name="Rabbinowitch E."/>
            <person name="Reitter C."/>
            <person name="Rutherford K."/>
            <person name="Sasse J."/>
            <person name="Sharp S."/>
            <person name="Shownkeen R."/>
            <person name="Macleod A."/>
            <person name="Taylor S."/>
            <person name="Tweedie A."/>
            <person name="Turner C.M.R."/>
            <person name="Tait A."/>
            <person name="Gull K."/>
            <person name="Barrell B."/>
            <person name="Melville S.E."/>
        </authorList>
    </citation>
    <scope>NUCLEOTIDE SEQUENCE [LARGE SCALE GENOMIC DNA]</scope>
    <source>
        <strain evidence="3 4">927/4 GUTat10.1</strain>
    </source>
</reference>
<keyword evidence="4" id="KW-1185">Reference proteome</keyword>
<dbReference type="RefSeq" id="XP_001218848.1">
    <property type="nucleotide sequence ID" value="XM_001218847.1"/>
</dbReference>
<gene>
    <name evidence="3" type="ORF">TB927.1.1460</name>
</gene>
<feature type="compositionally biased region" description="Basic and acidic residues" evidence="1">
    <location>
        <begin position="156"/>
        <end position="166"/>
    </location>
</feature>
<keyword evidence="2" id="KW-1133">Transmembrane helix</keyword>
<feature type="transmembrane region" description="Helical" evidence="2">
    <location>
        <begin position="12"/>
        <end position="32"/>
    </location>
</feature>
<proteinExistence type="predicted"/>
<organism evidence="3 4">
    <name type="scientific">Trypanosoma brucei brucei (strain 927/4 GUTat10.1)</name>
    <dbReference type="NCBI Taxonomy" id="185431"/>
    <lineage>
        <taxon>Eukaryota</taxon>
        <taxon>Discoba</taxon>
        <taxon>Euglenozoa</taxon>
        <taxon>Kinetoplastea</taxon>
        <taxon>Metakinetoplastina</taxon>
        <taxon>Trypanosomatida</taxon>
        <taxon>Trypanosomatidae</taxon>
        <taxon>Trypanosoma</taxon>
    </lineage>
</organism>
<evidence type="ECO:0000313" key="4">
    <source>
        <dbReference type="Proteomes" id="UP000008524"/>
    </source>
</evidence>
<dbReference type="EMBL" id="AL929603">
    <property type="protein sequence ID" value="CAJ16118.1"/>
    <property type="molecule type" value="Genomic_DNA"/>
</dbReference>